<keyword evidence="5" id="KW-0804">Transcription</keyword>
<dbReference type="RefSeq" id="WP_160822671.1">
    <property type="nucleotide sequence ID" value="NZ_JBHSXE010000001.1"/>
</dbReference>
<gene>
    <name evidence="8" type="ORF">ACFQKB_20995</name>
</gene>
<dbReference type="EMBL" id="JBHSXS010000012">
    <property type="protein sequence ID" value="MFC6882244.1"/>
    <property type="molecule type" value="Genomic_DNA"/>
</dbReference>
<evidence type="ECO:0000313" key="9">
    <source>
        <dbReference type="Proteomes" id="UP001596380"/>
    </source>
</evidence>
<dbReference type="InterPro" id="IPR013325">
    <property type="entry name" value="RNA_pol_sigma_r2"/>
</dbReference>
<evidence type="ECO:0000256" key="2">
    <source>
        <dbReference type="ARBA" id="ARBA00023015"/>
    </source>
</evidence>
<dbReference type="SUPFAM" id="SSF88659">
    <property type="entry name" value="Sigma3 and sigma4 domains of RNA polymerase sigma factors"/>
    <property type="match status" value="1"/>
</dbReference>
<dbReference type="Pfam" id="PF08281">
    <property type="entry name" value="Sigma70_r4_2"/>
    <property type="match status" value="1"/>
</dbReference>
<evidence type="ECO:0000259" key="6">
    <source>
        <dbReference type="Pfam" id="PF04542"/>
    </source>
</evidence>
<dbReference type="InterPro" id="IPR013249">
    <property type="entry name" value="RNA_pol_sigma70_r4_t2"/>
</dbReference>
<keyword evidence="3" id="KW-0731">Sigma factor</keyword>
<dbReference type="InterPro" id="IPR013324">
    <property type="entry name" value="RNA_pol_sigma_r3/r4-like"/>
</dbReference>
<sequence length="183" mass="20682">MALPARAEELATQAAAGDPAALEELLREIRPEVLRRCVRFLPCEQDAEEAAQDALLLVARKITTFEGRSRFGTWLHTVVTNCARKTYADLKRRQADPLTEAHTNTRPDPRTTSVIAGSRIDLLDSLERLERAHPGLVAPVVYRDVCQMEYAEIVELLGLNLGTVKSRLHRGRQYLQQWLRETP</sequence>
<evidence type="ECO:0000256" key="5">
    <source>
        <dbReference type="ARBA" id="ARBA00023163"/>
    </source>
</evidence>
<dbReference type="InterPro" id="IPR036388">
    <property type="entry name" value="WH-like_DNA-bd_sf"/>
</dbReference>
<evidence type="ECO:0000256" key="1">
    <source>
        <dbReference type="ARBA" id="ARBA00010641"/>
    </source>
</evidence>
<dbReference type="InterPro" id="IPR039425">
    <property type="entry name" value="RNA_pol_sigma-70-like"/>
</dbReference>
<dbReference type="Proteomes" id="UP001596380">
    <property type="component" value="Unassembled WGS sequence"/>
</dbReference>
<accession>A0ABW2CKC9</accession>
<comment type="similarity">
    <text evidence="1">Belongs to the sigma-70 factor family. ECF subfamily.</text>
</comment>
<protein>
    <submittedName>
        <fullName evidence="8">RNA polymerase sigma factor</fullName>
    </submittedName>
</protein>
<comment type="caution">
    <text evidence="8">The sequence shown here is derived from an EMBL/GenBank/DDBJ whole genome shotgun (WGS) entry which is preliminary data.</text>
</comment>
<name>A0ABW2CKC9_9ACTN</name>
<evidence type="ECO:0000313" key="8">
    <source>
        <dbReference type="EMBL" id="MFC6882244.1"/>
    </source>
</evidence>
<dbReference type="PANTHER" id="PTHR43133">
    <property type="entry name" value="RNA POLYMERASE ECF-TYPE SIGMA FACTO"/>
    <property type="match status" value="1"/>
</dbReference>
<keyword evidence="4" id="KW-0238">DNA-binding</keyword>
<organism evidence="8 9">
    <name type="scientific">Actinomadura yumaensis</name>
    <dbReference type="NCBI Taxonomy" id="111807"/>
    <lineage>
        <taxon>Bacteria</taxon>
        <taxon>Bacillati</taxon>
        <taxon>Actinomycetota</taxon>
        <taxon>Actinomycetes</taxon>
        <taxon>Streptosporangiales</taxon>
        <taxon>Thermomonosporaceae</taxon>
        <taxon>Actinomadura</taxon>
    </lineage>
</organism>
<evidence type="ECO:0000256" key="4">
    <source>
        <dbReference type="ARBA" id="ARBA00023125"/>
    </source>
</evidence>
<feature type="domain" description="RNA polymerase sigma-70 region 2" evidence="6">
    <location>
        <begin position="26"/>
        <end position="92"/>
    </location>
</feature>
<evidence type="ECO:0000256" key="3">
    <source>
        <dbReference type="ARBA" id="ARBA00023082"/>
    </source>
</evidence>
<proteinExistence type="inferred from homology"/>
<dbReference type="Gene3D" id="1.10.1740.10">
    <property type="match status" value="1"/>
</dbReference>
<dbReference type="PANTHER" id="PTHR43133:SF8">
    <property type="entry name" value="RNA POLYMERASE SIGMA FACTOR HI_1459-RELATED"/>
    <property type="match status" value="1"/>
</dbReference>
<dbReference type="InterPro" id="IPR014284">
    <property type="entry name" value="RNA_pol_sigma-70_dom"/>
</dbReference>
<dbReference type="SUPFAM" id="SSF88946">
    <property type="entry name" value="Sigma2 domain of RNA polymerase sigma factors"/>
    <property type="match status" value="1"/>
</dbReference>
<dbReference type="Gene3D" id="1.10.10.10">
    <property type="entry name" value="Winged helix-like DNA-binding domain superfamily/Winged helix DNA-binding domain"/>
    <property type="match status" value="1"/>
</dbReference>
<dbReference type="InterPro" id="IPR007627">
    <property type="entry name" value="RNA_pol_sigma70_r2"/>
</dbReference>
<dbReference type="NCBIfam" id="TIGR02937">
    <property type="entry name" value="sigma70-ECF"/>
    <property type="match status" value="1"/>
</dbReference>
<reference evidence="9" key="1">
    <citation type="journal article" date="2019" name="Int. J. Syst. Evol. Microbiol.">
        <title>The Global Catalogue of Microorganisms (GCM) 10K type strain sequencing project: providing services to taxonomists for standard genome sequencing and annotation.</title>
        <authorList>
            <consortium name="The Broad Institute Genomics Platform"/>
            <consortium name="The Broad Institute Genome Sequencing Center for Infectious Disease"/>
            <person name="Wu L."/>
            <person name="Ma J."/>
        </authorList>
    </citation>
    <scope>NUCLEOTIDE SEQUENCE [LARGE SCALE GENOMIC DNA]</scope>
    <source>
        <strain evidence="9">JCM 3369</strain>
    </source>
</reference>
<dbReference type="Pfam" id="PF04542">
    <property type="entry name" value="Sigma70_r2"/>
    <property type="match status" value="1"/>
</dbReference>
<keyword evidence="9" id="KW-1185">Reference proteome</keyword>
<keyword evidence="2" id="KW-0805">Transcription regulation</keyword>
<evidence type="ECO:0000259" key="7">
    <source>
        <dbReference type="Pfam" id="PF08281"/>
    </source>
</evidence>
<feature type="domain" description="RNA polymerase sigma factor 70 region 4 type 2" evidence="7">
    <location>
        <begin position="140"/>
        <end position="174"/>
    </location>
</feature>